<reference evidence="7 8" key="1">
    <citation type="journal article" date="2010" name="Plant Cell">
        <title>The Chlorella variabilis NC64A genome reveals adaptation to photosymbiosis, coevolution with viruses, and cryptic sex.</title>
        <authorList>
            <person name="Blanc G."/>
            <person name="Duncan G."/>
            <person name="Agarkova I."/>
            <person name="Borodovsky M."/>
            <person name="Gurnon J."/>
            <person name="Kuo A."/>
            <person name="Lindquist E."/>
            <person name="Lucas S."/>
            <person name="Pangilinan J."/>
            <person name="Polle J."/>
            <person name="Salamov A."/>
            <person name="Terry A."/>
            <person name="Yamada T."/>
            <person name="Dunigan D.D."/>
            <person name="Grigoriev I.V."/>
            <person name="Claverie J.M."/>
            <person name="Van Etten J.L."/>
        </authorList>
    </citation>
    <scope>NUCLEOTIDE SEQUENCE [LARGE SCALE GENOMIC DNA]</scope>
    <source>
        <strain evidence="7 8">NC64A</strain>
    </source>
</reference>
<keyword evidence="8" id="KW-1185">Reference proteome</keyword>
<dbReference type="InParanoid" id="E1ZMI8"/>
<organism evidence="8">
    <name type="scientific">Chlorella variabilis</name>
    <name type="common">Green alga</name>
    <dbReference type="NCBI Taxonomy" id="554065"/>
    <lineage>
        <taxon>Eukaryota</taxon>
        <taxon>Viridiplantae</taxon>
        <taxon>Chlorophyta</taxon>
        <taxon>core chlorophytes</taxon>
        <taxon>Trebouxiophyceae</taxon>
        <taxon>Chlorellales</taxon>
        <taxon>Chlorellaceae</taxon>
        <taxon>Chlorella clade</taxon>
        <taxon>Chlorella</taxon>
    </lineage>
</organism>
<comment type="subcellular location">
    <subcellularLocation>
        <location evidence="1">Membrane</location>
        <topology evidence="1">Multi-pass membrane protein</topology>
    </subcellularLocation>
</comment>
<dbReference type="Gene3D" id="1.20.1280.290">
    <property type="match status" value="1"/>
</dbReference>
<dbReference type="InterPro" id="IPR051415">
    <property type="entry name" value="LAAT-1"/>
</dbReference>
<keyword evidence="4 6" id="KW-0472">Membrane</keyword>
<keyword evidence="2 6" id="KW-0812">Transmembrane</keyword>
<dbReference type="Proteomes" id="UP000008141">
    <property type="component" value="Unassembled WGS sequence"/>
</dbReference>
<proteinExistence type="predicted"/>
<keyword evidence="3 6" id="KW-1133">Transmembrane helix</keyword>
<evidence type="ECO:0000256" key="2">
    <source>
        <dbReference type="ARBA" id="ARBA00022692"/>
    </source>
</evidence>
<evidence type="ECO:0000256" key="6">
    <source>
        <dbReference type="SAM" id="Phobius"/>
    </source>
</evidence>
<evidence type="ECO:0000256" key="5">
    <source>
        <dbReference type="SAM" id="MobiDB-lite"/>
    </source>
</evidence>
<feature type="transmembrane region" description="Helical" evidence="6">
    <location>
        <begin position="39"/>
        <end position="58"/>
    </location>
</feature>
<dbReference type="AlphaFoldDB" id="E1ZMI8"/>
<dbReference type="OrthoDB" id="547763at2759"/>
<feature type="transmembrane region" description="Helical" evidence="6">
    <location>
        <begin position="6"/>
        <end position="27"/>
    </location>
</feature>
<dbReference type="GO" id="GO:0015174">
    <property type="term" value="F:basic amino acid transmembrane transporter activity"/>
    <property type="evidence" value="ECO:0007669"/>
    <property type="project" value="TreeGrafter"/>
</dbReference>
<feature type="compositionally biased region" description="Low complexity" evidence="5">
    <location>
        <begin position="151"/>
        <end position="169"/>
    </location>
</feature>
<evidence type="ECO:0000313" key="8">
    <source>
        <dbReference type="Proteomes" id="UP000008141"/>
    </source>
</evidence>
<feature type="region of interest" description="Disordered" evidence="5">
    <location>
        <begin position="118"/>
        <end position="185"/>
    </location>
</feature>
<evidence type="ECO:0000256" key="4">
    <source>
        <dbReference type="ARBA" id="ARBA00023136"/>
    </source>
</evidence>
<accession>E1ZMI8</accession>
<protein>
    <submittedName>
        <fullName evidence="7">Uncharacterized protein</fullName>
    </submittedName>
</protein>
<dbReference type="EMBL" id="GL433853">
    <property type="protein sequence ID" value="EFN53123.1"/>
    <property type="molecule type" value="Genomic_DNA"/>
</dbReference>
<name>E1ZMI8_CHLVA</name>
<dbReference type="RefSeq" id="XP_005845225.1">
    <property type="nucleotide sequence ID" value="XM_005845163.1"/>
</dbReference>
<evidence type="ECO:0000313" key="7">
    <source>
        <dbReference type="EMBL" id="EFN53123.1"/>
    </source>
</evidence>
<gene>
    <name evidence="7" type="ORF">CHLNCDRAFT_137479</name>
</gene>
<dbReference type="Pfam" id="PF04193">
    <property type="entry name" value="PQ-loop"/>
    <property type="match status" value="1"/>
</dbReference>
<dbReference type="InterPro" id="IPR006603">
    <property type="entry name" value="PQ-loop_rpt"/>
</dbReference>
<sequence length="185" mass="19280">MPSQTVINILGIIGGVVLAICQAPQLIKLWRTKSAADLSYAYLILYTIGLLFITVYLYLEKATVGWICESIETACGFALILFKFYYDTYGPLGSRTKRRAEAAVAAASASQKSLLAAELSGHKPPPGSHAGSEKGSDGSEPAAGHVGNGSGAAAPGSTHAAALPAAAGHQLRERRRSHESLAVSV</sequence>
<evidence type="ECO:0000256" key="3">
    <source>
        <dbReference type="ARBA" id="ARBA00022989"/>
    </source>
</evidence>
<dbReference type="PANTHER" id="PTHR16201:SF34">
    <property type="entry name" value="LYSOSOMAL AMINO ACID TRANSPORTER 1"/>
    <property type="match status" value="1"/>
</dbReference>
<dbReference type="PANTHER" id="PTHR16201">
    <property type="entry name" value="SEVEN TRANSMEMBRANE PROTEIN 1-RELATED"/>
    <property type="match status" value="1"/>
</dbReference>
<dbReference type="GO" id="GO:0016020">
    <property type="term" value="C:membrane"/>
    <property type="evidence" value="ECO:0007669"/>
    <property type="project" value="UniProtKB-SubCell"/>
</dbReference>
<dbReference type="KEGG" id="cvr:CHLNCDRAFT_137479"/>
<evidence type="ECO:0000256" key="1">
    <source>
        <dbReference type="ARBA" id="ARBA00004141"/>
    </source>
</evidence>
<dbReference type="GeneID" id="17352359"/>
<dbReference type="eggNOG" id="ENOG502SE49">
    <property type="taxonomic scope" value="Eukaryota"/>
</dbReference>